<dbReference type="AlphaFoldDB" id="A0A6N9H4V3"/>
<reference evidence="2 3" key="1">
    <citation type="submission" date="2020-01" db="EMBL/GenBank/DDBJ databases">
        <authorList>
            <person name="Deng T."/>
        </authorList>
    </citation>
    <scope>NUCLEOTIDE SEQUENCE [LARGE SCALE GENOMIC DNA]</scope>
    <source>
        <strain evidence="2 3">5221</strain>
    </source>
</reference>
<dbReference type="EMBL" id="WWEQ01000007">
    <property type="protein sequence ID" value="MYM18949.1"/>
    <property type="molecule type" value="Genomic_DNA"/>
</dbReference>
<evidence type="ECO:0000313" key="2">
    <source>
        <dbReference type="EMBL" id="MYM18949.1"/>
    </source>
</evidence>
<accession>A0A6N9H4V3</accession>
<feature type="region of interest" description="Disordered" evidence="1">
    <location>
        <begin position="181"/>
        <end position="212"/>
    </location>
</feature>
<comment type="caution">
    <text evidence="2">The sequence shown here is derived from an EMBL/GenBank/DDBJ whole genome shotgun (WGS) entry which is preliminary data.</text>
</comment>
<dbReference type="RefSeq" id="WP_160952384.1">
    <property type="nucleotide sequence ID" value="NZ_WWEQ01000007.1"/>
</dbReference>
<keyword evidence="3" id="KW-1185">Reference proteome</keyword>
<dbReference type="Proteomes" id="UP000469215">
    <property type="component" value="Unassembled WGS sequence"/>
</dbReference>
<sequence>MPSPQTVPAAATAVRFLYAAGAGLPSAGPEAAGAALPEAEARVIRAALVRQGADQAQAEALLSELAAGAAAAAEVIAAGEASPLSAEAYDAARAAWLTAHGMSARSGLRTWPPTSQTVRALLGAQYWNDAMTAVGLPASGRGRQRGNTRFSAADYAEAMHDFLAAAGSSAPFAAYAPWAKGEASAGRPRPSGAAVRKQFGSWSAAKAAGAPR</sequence>
<protein>
    <submittedName>
        <fullName evidence="2">Uncharacterized protein</fullName>
    </submittedName>
</protein>
<evidence type="ECO:0000313" key="3">
    <source>
        <dbReference type="Proteomes" id="UP000469215"/>
    </source>
</evidence>
<evidence type="ECO:0000256" key="1">
    <source>
        <dbReference type="SAM" id="MobiDB-lite"/>
    </source>
</evidence>
<name>A0A6N9H4V3_9MICO</name>
<gene>
    <name evidence="2" type="ORF">GSY69_02875</name>
</gene>
<proteinExistence type="predicted"/>
<organism evidence="2 3">
    <name type="scientific">Brevibacterium rongguiense</name>
    <dbReference type="NCBI Taxonomy" id="2695267"/>
    <lineage>
        <taxon>Bacteria</taxon>
        <taxon>Bacillati</taxon>
        <taxon>Actinomycetota</taxon>
        <taxon>Actinomycetes</taxon>
        <taxon>Micrococcales</taxon>
        <taxon>Brevibacteriaceae</taxon>
        <taxon>Brevibacterium</taxon>
    </lineage>
</organism>